<proteinExistence type="predicted"/>
<organism evidence="1 2">
    <name type="scientific">Roseateles agri</name>
    <dbReference type="NCBI Taxonomy" id="3098619"/>
    <lineage>
        <taxon>Bacteria</taxon>
        <taxon>Pseudomonadati</taxon>
        <taxon>Pseudomonadota</taxon>
        <taxon>Betaproteobacteria</taxon>
        <taxon>Burkholderiales</taxon>
        <taxon>Sphaerotilaceae</taxon>
        <taxon>Roseateles</taxon>
    </lineage>
</organism>
<name>A0ABU5DQB6_9BURK</name>
<evidence type="ECO:0000313" key="1">
    <source>
        <dbReference type="EMBL" id="MDY0748521.1"/>
    </source>
</evidence>
<accession>A0ABU5DQB6</accession>
<keyword evidence="2" id="KW-1185">Reference proteome</keyword>
<dbReference type="Proteomes" id="UP001285263">
    <property type="component" value="Unassembled WGS sequence"/>
</dbReference>
<evidence type="ECO:0000313" key="2">
    <source>
        <dbReference type="Proteomes" id="UP001285263"/>
    </source>
</evidence>
<dbReference type="EMBL" id="JAXCLA010000010">
    <property type="protein sequence ID" value="MDY0748521.1"/>
    <property type="molecule type" value="Genomic_DNA"/>
</dbReference>
<comment type="caution">
    <text evidence="1">The sequence shown here is derived from an EMBL/GenBank/DDBJ whole genome shotgun (WGS) entry which is preliminary data.</text>
</comment>
<protein>
    <recommendedName>
        <fullName evidence="3">Integrase</fullName>
    </recommendedName>
</protein>
<dbReference type="RefSeq" id="WP_320426485.1">
    <property type="nucleotide sequence ID" value="NZ_JAXCLA010000010.1"/>
</dbReference>
<gene>
    <name evidence="1" type="ORF">SNE35_28735</name>
</gene>
<reference evidence="1 2" key="1">
    <citation type="submission" date="2023-11" db="EMBL/GenBank/DDBJ databases">
        <title>Paucibacter sp. nov., isolated from fresh soil in Korea.</title>
        <authorList>
            <person name="Le N.T.T."/>
        </authorList>
    </citation>
    <scope>NUCLEOTIDE SEQUENCE [LARGE SCALE GENOMIC DNA]</scope>
    <source>
        <strain evidence="1 2">R3-3</strain>
    </source>
</reference>
<sequence>MRPVGEIRQALTRKMRELGKPVTARVLAALACVGFEATRRTLGNLIRDGLVRKSPKSARVPGVKRPVPLYELRMPEQLPLFAEALA</sequence>
<evidence type="ECO:0008006" key="3">
    <source>
        <dbReference type="Google" id="ProtNLM"/>
    </source>
</evidence>